<organism evidence="5 6">
    <name type="scientific">Nocardia vinacea</name>
    <dbReference type="NCBI Taxonomy" id="96468"/>
    <lineage>
        <taxon>Bacteria</taxon>
        <taxon>Bacillati</taxon>
        <taxon>Actinomycetota</taxon>
        <taxon>Actinomycetes</taxon>
        <taxon>Mycobacteriales</taxon>
        <taxon>Nocardiaceae</taxon>
        <taxon>Nocardia</taxon>
    </lineage>
</organism>
<evidence type="ECO:0000313" key="5">
    <source>
        <dbReference type="EMBL" id="WUV47249.1"/>
    </source>
</evidence>
<dbReference type="InterPro" id="IPR025110">
    <property type="entry name" value="AMP-bd_C"/>
</dbReference>
<dbReference type="InterPro" id="IPR000873">
    <property type="entry name" value="AMP-dep_synth/lig_dom"/>
</dbReference>
<keyword evidence="2" id="KW-0436">Ligase</keyword>
<dbReference type="Gene3D" id="3.40.50.12780">
    <property type="entry name" value="N-terminal domain of ligase-like"/>
    <property type="match status" value="1"/>
</dbReference>
<dbReference type="PANTHER" id="PTHR43201:SF5">
    <property type="entry name" value="MEDIUM-CHAIN ACYL-COA LIGASE ACSF2, MITOCHONDRIAL"/>
    <property type="match status" value="1"/>
</dbReference>
<dbReference type="Pfam" id="PF13193">
    <property type="entry name" value="AMP-binding_C"/>
    <property type="match status" value="1"/>
</dbReference>
<feature type="domain" description="AMP-binding enzyme C-terminal" evidence="4">
    <location>
        <begin position="461"/>
        <end position="536"/>
    </location>
</feature>
<dbReference type="SUPFAM" id="SSF56801">
    <property type="entry name" value="Acetyl-CoA synthetase-like"/>
    <property type="match status" value="1"/>
</dbReference>
<dbReference type="PANTHER" id="PTHR43201">
    <property type="entry name" value="ACYL-COA SYNTHETASE"/>
    <property type="match status" value="1"/>
</dbReference>
<gene>
    <name evidence="5" type="ORF">OG563_03110</name>
</gene>
<reference evidence="5" key="1">
    <citation type="submission" date="2022-10" db="EMBL/GenBank/DDBJ databases">
        <title>The complete genomes of actinobacterial strains from the NBC collection.</title>
        <authorList>
            <person name="Joergensen T.S."/>
            <person name="Alvarez Arevalo M."/>
            <person name="Sterndorff E.B."/>
            <person name="Faurdal D."/>
            <person name="Vuksanovic O."/>
            <person name="Mourched A.-S."/>
            <person name="Charusanti P."/>
            <person name="Shaw S."/>
            <person name="Blin K."/>
            <person name="Weber T."/>
        </authorList>
    </citation>
    <scope>NUCLEOTIDE SEQUENCE</scope>
    <source>
        <strain evidence="5">NBC_01482</strain>
    </source>
</reference>
<dbReference type="InterPro" id="IPR042099">
    <property type="entry name" value="ANL_N_sf"/>
</dbReference>
<dbReference type="Proteomes" id="UP001432062">
    <property type="component" value="Chromosome"/>
</dbReference>
<accession>A0ABZ1YVF2</accession>
<dbReference type="EMBL" id="CP109441">
    <property type="protein sequence ID" value="WUV47249.1"/>
    <property type="molecule type" value="Genomic_DNA"/>
</dbReference>
<protein>
    <submittedName>
        <fullName evidence="5">Acyl-CoA synthetase</fullName>
    </submittedName>
</protein>
<dbReference type="Pfam" id="PF00501">
    <property type="entry name" value="AMP-binding"/>
    <property type="match status" value="1"/>
</dbReference>
<dbReference type="InterPro" id="IPR045851">
    <property type="entry name" value="AMP-bd_C_sf"/>
</dbReference>
<dbReference type="Gene3D" id="3.30.300.30">
    <property type="match status" value="1"/>
</dbReference>
<evidence type="ECO:0000313" key="6">
    <source>
        <dbReference type="Proteomes" id="UP001432062"/>
    </source>
</evidence>
<evidence type="ECO:0000259" key="4">
    <source>
        <dbReference type="Pfam" id="PF13193"/>
    </source>
</evidence>
<dbReference type="RefSeq" id="WP_329411302.1">
    <property type="nucleotide sequence ID" value="NZ_CP109441.1"/>
</dbReference>
<evidence type="ECO:0000256" key="1">
    <source>
        <dbReference type="ARBA" id="ARBA00006432"/>
    </source>
</evidence>
<evidence type="ECO:0000259" key="3">
    <source>
        <dbReference type="Pfam" id="PF00501"/>
    </source>
</evidence>
<proteinExistence type="inferred from homology"/>
<feature type="domain" description="AMP-dependent synthetase/ligase" evidence="3">
    <location>
        <begin position="62"/>
        <end position="413"/>
    </location>
</feature>
<name>A0ABZ1YVF2_9NOCA</name>
<dbReference type="PROSITE" id="PS00455">
    <property type="entry name" value="AMP_BINDING"/>
    <property type="match status" value="1"/>
</dbReference>
<sequence>MKFANKVGALAAAAARRAADETYYAALTVRAGLATPERPDRLALMGAAVLRSGLLGGLTTVAALRYRDRAAIIDELGRVSFRELDERSTALANAWRARGLRDGEGVAILVRNHRGFHYAVFAAAKCGARIILLNTDFAAPQLREVVTREGADLLIFDDEYASMLGDFTPRRGRYRAWADKPGVDTIDNLIAGAARTPPRKPRTAARIILLTSGTTGTPKGAPRSSEPASLSPLGAILGKVPFRAREITECPAPLFHTLGFAHAVLAVGFGSTLVIRRRFDPQEVLDSLDRHGATAMVAVPVMLRRLVDAGPKAIAECDLSRLRIIFVAGSQLGADLCIRVTDAFGPVVYNVYGSTEVAYATIATPADLAVEPGCVGSPVPGTTVKIFDDNDREVSPGTTGRIFVGNNYQFEGYTGGGDKARIGPLMSTGDVGHFDSAGRLFIDGRDDDMIVSGGENVFPGEVEELLAAHPAVAEVSAFGVQDDRYGQRLRVVVVVREGHSLTEDEVREHVKTHLARFKVPRDVLFVDELPRNPTGKVLKRVLRELPA</sequence>
<dbReference type="InterPro" id="IPR020845">
    <property type="entry name" value="AMP-binding_CS"/>
</dbReference>
<dbReference type="CDD" id="cd04433">
    <property type="entry name" value="AFD_class_I"/>
    <property type="match status" value="1"/>
</dbReference>
<keyword evidence="6" id="KW-1185">Reference proteome</keyword>
<evidence type="ECO:0000256" key="2">
    <source>
        <dbReference type="ARBA" id="ARBA00022598"/>
    </source>
</evidence>
<comment type="similarity">
    <text evidence="1">Belongs to the ATP-dependent AMP-binding enzyme family.</text>
</comment>